<dbReference type="InterPro" id="IPR012340">
    <property type="entry name" value="NA-bd_OB-fold"/>
</dbReference>
<dbReference type="SUPFAM" id="SSF52540">
    <property type="entry name" value="P-loop containing nucleoside triphosphate hydrolases"/>
    <property type="match status" value="1"/>
</dbReference>
<comment type="similarity">
    <text evidence="4 5">Belongs to the AAA ATPase family.</text>
</comment>
<dbReference type="FunFam" id="3.40.50.300:FF:001025">
    <property type="entry name" value="ATPase family, AAA domain-containing 2B"/>
    <property type="match status" value="1"/>
</dbReference>
<dbReference type="EMBL" id="QXJK01000003">
    <property type="protein sequence ID" value="RIX35626.1"/>
    <property type="molecule type" value="Genomic_DNA"/>
</dbReference>
<dbReference type="InterPro" id="IPR022482">
    <property type="entry name" value="Proteasome_ATPase"/>
</dbReference>
<dbReference type="InterPro" id="IPR003593">
    <property type="entry name" value="AAA+_ATPase"/>
</dbReference>
<feature type="compositionally biased region" description="Low complexity" evidence="6">
    <location>
        <begin position="11"/>
        <end position="29"/>
    </location>
</feature>
<proteinExistence type="inferred from homology"/>
<dbReference type="GO" id="GO:0000502">
    <property type="term" value="C:proteasome complex"/>
    <property type="evidence" value="ECO:0007669"/>
    <property type="project" value="UniProtKB-KW"/>
</dbReference>
<dbReference type="HAMAP" id="MF_02112">
    <property type="entry name" value="ARC_ATPase"/>
    <property type="match status" value="1"/>
</dbReference>
<dbReference type="Gene3D" id="1.20.5.170">
    <property type="match status" value="1"/>
</dbReference>
<evidence type="ECO:0000256" key="5">
    <source>
        <dbReference type="RuleBase" id="RU003651"/>
    </source>
</evidence>
<evidence type="ECO:0000256" key="6">
    <source>
        <dbReference type="SAM" id="MobiDB-lite"/>
    </source>
</evidence>
<dbReference type="InterPro" id="IPR050168">
    <property type="entry name" value="AAA_ATPase_domain"/>
</dbReference>
<dbReference type="NCBIfam" id="TIGR03689">
    <property type="entry name" value="pup_AAA"/>
    <property type="match status" value="1"/>
</dbReference>
<dbReference type="InterPro" id="IPR041626">
    <property type="entry name" value="Prot_ATP_ID_OB_N"/>
</dbReference>
<sequence length="560" mass="60185">MTQNTPEAHDSSSAAAPQSSQGPAQGPAQRTSQGPTSLRELQAANRTLGARNAKLVDMLQASRAKLAELNGRLEALAEPPSTYGTLLEVGPKAETAEVFTAGRRMRLMVSPLVNRASLTPGSTVRLGEGQQVVEATGYQDSGDIAQVVEIVGDRLIVADKVGEESVVKVAGELREDVLAKEVGTGDSVIVDRRSGWAFEALPRQEVSSLVLEEVPDVSYEDIGGLSRQISQIRDAVELPFLHPEIYTQYGLRPPKGVLLYGPPGNGKTLIAKAVANSLAKSMGTDDTSYFLNVKGPELLNKFVGETERQVRQIFEQARRVASSGRPVIVFFDEMEALFRTRGTGVSSDMESTVVPQLLSELDGVEAVGNVIIIGASNREELIDPAILRPGRLDVKIRIERPDLDAATDILAKHLTSDIPVSPALVEEQGGVVQAVDFLRRRIAEQLFAKDPAHRYVTLHFADGTTQDLYWADFVSGAMLANIVDRAKTLAIKEALHSVEAADSGADTTHGIAARHVDQAVLAEVGDTESLPDTTNPAEWARIYGHTTKRVVDISVAAAGR</sequence>
<dbReference type="InterPro" id="IPR003959">
    <property type="entry name" value="ATPase_AAA_core"/>
</dbReference>
<comment type="subunit">
    <text evidence="4">Homohexamer. Assembles into a hexameric ring structure.</text>
</comment>
<evidence type="ECO:0000313" key="8">
    <source>
        <dbReference type="EMBL" id="RIX35626.1"/>
    </source>
</evidence>
<dbReference type="RefSeq" id="WP_119664452.1">
    <property type="nucleotide sequence ID" value="NZ_DYWY01000085.1"/>
</dbReference>
<dbReference type="SMART" id="SM00382">
    <property type="entry name" value="AAA"/>
    <property type="match status" value="1"/>
</dbReference>
<evidence type="ECO:0000256" key="1">
    <source>
        <dbReference type="ARBA" id="ARBA00022741"/>
    </source>
</evidence>
<evidence type="ECO:0000259" key="7">
    <source>
        <dbReference type="SMART" id="SM00382"/>
    </source>
</evidence>
<protein>
    <recommendedName>
        <fullName evidence="4">AAA ATPase forming ring-shaped complexes</fullName>
        <shortName evidence="4">ARC</shortName>
    </recommendedName>
</protein>
<dbReference type="GO" id="GO:0010498">
    <property type="term" value="P:proteasomal protein catabolic process"/>
    <property type="evidence" value="ECO:0007669"/>
    <property type="project" value="InterPro"/>
</dbReference>
<dbReference type="InterPro" id="IPR027417">
    <property type="entry name" value="P-loop_NTPase"/>
</dbReference>
<dbReference type="Gene3D" id="1.10.8.60">
    <property type="match status" value="1"/>
</dbReference>
<evidence type="ECO:0000313" key="9">
    <source>
        <dbReference type="Proteomes" id="UP000285278"/>
    </source>
</evidence>
<dbReference type="PANTHER" id="PTHR23077:SF144">
    <property type="entry name" value="PROTEASOME-ASSOCIATED ATPASE"/>
    <property type="match status" value="1"/>
</dbReference>
<keyword evidence="9" id="KW-1185">Reference proteome</keyword>
<dbReference type="GO" id="GO:0005524">
    <property type="term" value="F:ATP binding"/>
    <property type="evidence" value="ECO:0007669"/>
    <property type="project" value="UniProtKB-UniRule"/>
</dbReference>
<organism evidence="8 9">
    <name type="scientific">Corynebacterium falsenii</name>
    <dbReference type="NCBI Taxonomy" id="108486"/>
    <lineage>
        <taxon>Bacteria</taxon>
        <taxon>Bacillati</taxon>
        <taxon>Actinomycetota</taxon>
        <taxon>Actinomycetes</taxon>
        <taxon>Mycobacteriales</taxon>
        <taxon>Corynebacteriaceae</taxon>
        <taxon>Corynebacterium</taxon>
    </lineage>
</organism>
<dbReference type="Pfam" id="PF16450">
    <property type="entry name" value="Prot_ATP_ID_OB_C"/>
    <property type="match status" value="1"/>
</dbReference>
<name>A0A418Q806_9CORY</name>
<keyword evidence="8" id="KW-0378">Hydrolase</keyword>
<dbReference type="OrthoDB" id="9809379at2"/>
<dbReference type="InterPro" id="IPR003960">
    <property type="entry name" value="ATPase_AAA_CS"/>
</dbReference>
<accession>A0A418Q806</accession>
<gene>
    <name evidence="4 8" type="primary">arc</name>
    <name evidence="8" type="ORF">D3M95_03685</name>
</gene>
<evidence type="ECO:0000256" key="2">
    <source>
        <dbReference type="ARBA" id="ARBA00022840"/>
    </source>
</evidence>
<evidence type="ECO:0000256" key="3">
    <source>
        <dbReference type="ARBA" id="ARBA00023054"/>
    </source>
</evidence>
<dbReference type="Pfam" id="PF00004">
    <property type="entry name" value="AAA"/>
    <property type="match status" value="1"/>
</dbReference>
<reference evidence="8 9" key="1">
    <citation type="submission" date="2018-09" db="EMBL/GenBank/DDBJ databases">
        <title>Optimization and identification of Corynebacterium falsenii FN1-14 from fish paste.</title>
        <authorList>
            <person name="Daroonpunt R."/>
            <person name="Tanasupawat S."/>
        </authorList>
    </citation>
    <scope>NUCLEOTIDE SEQUENCE [LARGE SCALE GENOMIC DNA]</scope>
    <source>
        <strain evidence="8 9">FN1-14</strain>
    </source>
</reference>
<feature type="binding site" evidence="4">
    <location>
        <begin position="264"/>
        <end position="269"/>
    </location>
    <ligand>
        <name>ATP</name>
        <dbReference type="ChEBI" id="CHEBI:30616"/>
    </ligand>
</feature>
<dbReference type="Gene3D" id="2.40.50.140">
    <property type="entry name" value="Nucleic acid-binding proteins"/>
    <property type="match status" value="2"/>
</dbReference>
<keyword evidence="8" id="KW-0647">Proteasome</keyword>
<evidence type="ECO:0000256" key="4">
    <source>
        <dbReference type="HAMAP-Rule" id="MF_02112"/>
    </source>
</evidence>
<dbReference type="GO" id="GO:0016887">
    <property type="term" value="F:ATP hydrolysis activity"/>
    <property type="evidence" value="ECO:0007669"/>
    <property type="project" value="UniProtKB-UniRule"/>
</dbReference>
<dbReference type="Proteomes" id="UP000285278">
    <property type="component" value="Unassembled WGS sequence"/>
</dbReference>
<dbReference type="PANTHER" id="PTHR23077">
    <property type="entry name" value="AAA-FAMILY ATPASE"/>
    <property type="match status" value="1"/>
</dbReference>
<dbReference type="Pfam" id="PF17758">
    <property type="entry name" value="Prot_ATP_ID_OB_N"/>
    <property type="match status" value="1"/>
</dbReference>
<feature type="region of interest" description="Disordered" evidence="6">
    <location>
        <begin position="1"/>
        <end position="36"/>
    </location>
</feature>
<dbReference type="STRING" id="1451189.CFAL_05335"/>
<dbReference type="InterPro" id="IPR032501">
    <property type="entry name" value="Prot_ATP_ID_OB_2nd"/>
</dbReference>
<comment type="caution">
    <text evidence="8">The sequence shown here is derived from an EMBL/GenBank/DDBJ whole genome shotgun (WGS) entry which is preliminary data.</text>
</comment>
<keyword evidence="2 4" id="KW-0067">ATP-binding</keyword>
<feature type="domain" description="AAA+ ATPase" evidence="7">
    <location>
        <begin position="253"/>
        <end position="402"/>
    </location>
</feature>
<dbReference type="AlphaFoldDB" id="A0A418Q806"/>
<keyword evidence="1 4" id="KW-0547">Nucleotide-binding</keyword>
<dbReference type="Gene3D" id="3.40.50.300">
    <property type="entry name" value="P-loop containing nucleotide triphosphate hydrolases"/>
    <property type="match status" value="1"/>
</dbReference>
<dbReference type="GO" id="GO:0019941">
    <property type="term" value="P:modification-dependent protein catabolic process"/>
    <property type="evidence" value="ECO:0007669"/>
    <property type="project" value="InterPro"/>
</dbReference>
<keyword evidence="3" id="KW-0175">Coiled coil</keyword>
<dbReference type="PROSITE" id="PS00674">
    <property type="entry name" value="AAA"/>
    <property type="match status" value="1"/>
</dbReference>